<feature type="domain" description="Tubby C-terminal" evidence="3">
    <location>
        <begin position="228"/>
        <end position="542"/>
    </location>
</feature>
<feature type="compositionally biased region" description="Basic and acidic residues" evidence="2">
    <location>
        <begin position="16"/>
        <end position="25"/>
    </location>
</feature>
<dbReference type="AlphaFoldDB" id="A0A9W6Z784"/>
<comment type="caution">
    <text evidence="4">The sequence shown here is derived from an EMBL/GenBank/DDBJ whole genome shotgun (WGS) entry which is preliminary data.</text>
</comment>
<comment type="similarity">
    <text evidence="1">Belongs to the TUB family.</text>
</comment>
<feature type="compositionally biased region" description="Low complexity" evidence="2">
    <location>
        <begin position="26"/>
        <end position="35"/>
    </location>
</feature>
<evidence type="ECO:0000313" key="5">
    <source>
        <dbReference type="Proteomes" id="UP001162640"/>
    </source>
</evidence>
<reference evidence="5" key="1">
    <citation type="journal article" date="2023" name="Commun. Biol.">
        <title>Genome analysis of Parmales, the sister group of diatoms, reveals the evolutionary specialization of diatoms from phago-mixotrophs to photoautotrophs.</title>
        <authorList>
            <person name="Ban H."/>
            <person name="Sato S."/>
            <person name="Yoshikawa S."/>
            <person name="Yamada K."/>
            <person name="Nakamura Y."/>
            <person name="Ichinomiya M."/>
            <person name="Sato N."/>
            <person name="Blanc-Mathieu R."/>
            <person name="Endo H."/>
            <person name="Kuwata A."/>
            <person name="Ogata H."/>
        </authorList>
    </citation>
    <scope>NUCLEOTIDE SEQUENCE [LARGE SCALE GENOMIC DNA]</scope>
</reference>
<dbReference type="PANTHER" id="PTHR16517:SF7">
    <property type="entry name" value="PROTEIN KING TUBBY"/>
    <property type="match status" value="1"/>
</dbReference>
<dbReference type="PANTHER" id="PTHR16517">
    <property type="entry name" value="TUBBY-RELATED"/>
    <property type="match status" value="1"/>
</dbReference>
<dbReference type="SUPFAM" id="SSF54518">
    <property type="entry name" value="Tubby C-terminal domain-like"/>
    <property type="match status" value="1"/>
</dbReference>
<dbReference type="Proteomes" id="UP001162640">
    <property type="component" value="Unassembled WGS sequence"/>
</dbReference>
<evidence type="ECO:0000256" key="1">
    <source>
        <dbReference type="ARBA" id="ARBA00007129"/>
    </source>
</evidence>
<dbReference type="InterPro" id="IPR000007">
    <property type="entry name" value="Tubby_C"/>
</dbReference>
<protein>
    <recommendedName>
        <fullName evidence="3">Tubby C-terminal domain-containing protein</fullName>
    </recommendedName>
</protein>
<dbReference type="EMBL" id="BLQM01000005">
    <property type="protein sequence ID" value="GMH48644.1"/>
    <property type="molecule type" value="Genomic_DNA"/>
</dbReference>
<organism evidence="4 5">
    <name type="scientific">Triparma laevis f. inornata</name>
    <dbReference type="NCBI Taxonomy" id="1714386"/>
    <lineage>
        <taxon>Eukaryota</taxon>
        <taxon>Sar</taxon>
        <taxon>Stramenopiles</taxon>
        <taxon>Ochrophyta</taxon>
        <taxon>Bolidophyceae</taxon>
        <taxon>Parmales</taxon>
        <taxon>Triparmaceae</taxon>
        <taxon>Triparma</taxon>
    </lineage>
</organism>
<gene>
    <name evidence="4" type="ORF">TL16_g00339</name>
</gene>
<dbReference type="InterPro" id="IPR025659">
    <property type="entry name" value="Tubby-like_C"/>
</dbReference>
<accession>A0A9W6Z784</accession>
<feature type="compositionally biased region" description="Gly residues" evidence="2">
    <location>
        <begin position="64"/>
        <end position="75"/>
    </location>
</feature>
<evidence type="ECO:0000313" key="4">
    <source>
        <dbReference type="EMBL" id="GMH48644.1"/>
    </source>
</evidence>
<sequence>MTPSTSSDLLFEEEEKDKAKKKDDANNPNPSPNADITEGVDIEPPVEKKAGSAPIPNTEEPSGGYTGTEGIGVDDGNGDKNATEGSMHAANMGFFDKINKEGGGADYKVTFPPGPVGISLQKDVHGRQCIVKQFREVKGPNGNMVDGPAKRSGLVAVGDLVTHIDNESVLELTFKQTMMRLRSSQEKEHTITFKNADHVGDLSQYGGDTELKETKRLIHSEKEKWYLAPSESDDMIYAYVERIRGQYVTAFNLFREDTAGYMFSCSCDASMTGKLVFHTVGDSHLRKLEDITESEDSATYLGCGTSDMLGTEFTFHDHRGKPEVVDAELRELSVVMYDQNIMGRVPNFMTCLVPRPEAEQDKGEARRVQKKKIRERYEHKDKAPIEKNIGDHIVDWFQTTFSFGNPGEGVDAGIGEDMKARRESAALEEEEEEDNLQGYGGLEQDDMQDLLVFETKKPSWNSRLSAWTLNFSGRVKRASKKNFLLVAKPGFDTFEDHLDESTQEVGGKTYLRFGKFTKHRFIMDFRRPLSPFVAMGICVSAFRKKMLVT</sequence>
<dbReference type="Gene3D" id="2.30.42.10">
    <property type="match status" value="1"/>
</dbReference>
<evidence type="ECO:0000256" key="2">
    <source>
        <dbReference type="SAM" id="MobiDB-lite"/>
    </source>
</evidence>
<evidence type="ECO:0000259" key="3">
    <source>
        <dbReference type="Pfam" id="PF01167"/>
    </source>
</evidence>
<name>A0A9W6Z784_9STRA</name>
<proteinExistence type="inferred from homology"/>
<dbReference type="Gene3D" id="3.20.90.10">
    <property type="entry name" value="Tubby Protein, Chain A"/>
    <property type="match status" value="2"/>
</dbReference>
<dbReference type="Pfam" id="PF01167">
    <property type="entry name" value="Tub"/>
    <property type="match status" value="1"/>
</dbReference>
<feature type="region of interest" description="Disordered" evidence="2">
    <location>
        <begin position="1"/>
        <end position="85"/>
    </location>
</feature>
<dbReference type="PRINTS" id="PR01573">
    <property type="entry name" value="SUPERTUBBY"/>
</dbReference>
<dbReference type="InterPro" id="IPR036034">
    <property type="entry name" value="PDZ_sf"/>
</dbReference>
<dbReference type="SUPFAM" id="SSF50156">
    <property type="entry name" value="PDZ domain-like"/>
    <property type="match status" value="1"/>
</dbReference>